<dbReference type="CDD" id="cd03791">
    <property type="entry name" value="GT5_Glycogen_synthase_DULL1-like"/>
    <property type="match status" value="1"/>
</dbReference>
<feature type="coiled-coil region" evidence="8">
    <location>
        <begin position="77"/>
        <end position="109"/>
    </location>
</feature>
<dbReference type="InterPro" id="IPR001296">
    <property type="entry name" value="Glyco_trans_1"/>
</dbReference>
<proteinExistence type="inferred from homology"/>
<comment type="pathway">
    <text evidence="2">Glycan biosynthesis; starch biosynthesis.</text>
</comment>
<evidence type="ECO:0000256" key="6">
    <source>
        <dbReference type="ARBA" id="ARBA00022679"/>
    </source>
</evidence>
<evidence type="ECO:0000256" key="3">
    <source>
        <dbReference type="ARBA" id="ARBA00010281"/>
    </source>
</evidence>
<dbReference type="HAMAP" id="MF_00484">
    <property type="entry name" value="Glycogen_synth"/>
    <property type="match status" value="1"/>
</dbReference>
<evidence type="ECO:0000313" key="11">
    <source>
        <dbReference type="EMBL" id="KAK9867606.1"/>
    </source>
</evidence>
<feature type="coiled-coil region" evidence="8">
    <location>
        <begin position="386"/>
        <end position="423"/>
    </location>
</feature>
<dbReference type="InterPro" id="IPR013534">
    <property type="entry name" value="Starch_synth_cat_dom"/>
</dbReference>
<dbReference type="EMBL" id="JALJOV010000076">
    <property type="protein sequence ID" value="KAK9867606.1"/>
    <property type="molecule type" value="Genomic_DNA"/>
</dbReference>
<dbReference type="PANTHER" id="PTHR46083:SF5">
    <property type="entry name" value="STARCH SYNTHASE 3, CHLOROPLASTIC_AMYLOPLASTIC"/>
    <property type="match status" value="1"/>
</dbReference>
<protein>
    <recommendedName>
        <fullName evidence="4">starch synthase</fullName>
        <ecNumber evidence="4">2.4.1.21</ecNumber>
    </recommendedName>
</protein>
<keyword evidence="12" id="KW-1185">Reference proteome</keyword>
<feature type="compositionally biased region" description="Basic residues" evidence="9">
    <location>
        <begin position="148"/>
        <end position="157"/>
    </location>
</feature>
<keyword evidence="5" id="KW-0328">Glycosyltransferase</keyword>
<feature type="region of interest" description="Disordered" evidence="9">
    <location>
        <begin position="576"/>
        <end position="604"/>
    </location>
</feature>
<name>A0AAW1TEV8_9CHLO</name>
<reference evidence="11 12" key="1">
    <citation type="journal article" date="2024" name="Nat. Commun.">
        <title>Phylogenomics reveals the evolutionary origins of lichenization in chlorophyte algae.</title>
        <authorList>
            <person name="Puginier C."/>
            <person name="Libourel C."/>
            <person name="Otte J."/>
            <person name="Skaloud P."/>
            <person name="Haon M."/>
            <person name="Grisel S."/>
            <person name="Petersen M."/>
            <person name="Berrin J.G."/>
            <person name="Delaux P.M."/>
            <person name="Dal Grande F."/>
            <person name="Keller J."/>
        </authorList>
    </citation>
    <scope>NUCLEOTIDE SEQUENCE [LARGE SCALE GENOMIC DNA]</scope>
    <source>
        <strain evidence="11 12">SAG 2523</strain>
    </source>
</reference>
<dbReference type="PANTHER" id="PTHR46083">
    <property type="match status" value="1"/>
</dbReference>
<evidence type="ECO:0000256" key="8">
    <source>
        <dbReference type="SAM" id="Coils"/>
    </source>
</evidence>
<dbReference type="GO" id="GO:0019252">
    <property type="term" value="P:starch biosynthetic process"/>
    <property type="evidence" value="ECO:0007669"/>
    <property type="project" value="UniProtKB-KW"/>
</dbReference>
<feature type="region of interest" description="Disordered" evidence="9">
    <location>
        <begin position="136"/>
        <end position="256"/>
    </location>
</feature>
<gene>
    <name evidence="11" type="ORF">WJX84_010271</name>
</gene>
<dbReference type="Pfam" id="PF00534">
    <property type="entry name" value="Glycos_transf_1"/>
    <property type="match status" value="1"/>
</dbReference>
<evidence type="ECO:0000256" key="2">
    <source>
        <dbReference type="ARBA" id="ARBA00004727"/>
    </source>
</evidence>
<keyword evidence="7" id="KW-0750">Starch biosynthesis</keyword>
<keyword evidence="6" id="KW-0808">Transferase</keyword>
<accession>A0AAW1TEV8</accession>
<evidence type="ECO:0000256" key="7">
    <source>
        <dbReference type="ARBA" id="ARBA00022922"/>
    </source>
</evidence>
<feature type="domain" description="Carbohydrate binding module family 25" evidence="10">
    <location>
        <begin position="465"/>
        <end position="558"/>
    </location>
</feature>
<dbReference type="SMART" id="SM01066">
    <property type="entry name" value="CBM_25"/>
    <property type="match status" value="3"/>
</dbReference>
<dbReference type="SUPFAM" id="SSF53756">
    <property type="entry name" value="UDP-Glycosyltransferase/glycogen phosphorylase"/>
    <property type="match status" value="1"/>
</dbReference>
<dbReference type="GO" id="GO:2001070">
    <property type="term" value="F:starch binding"/>
    <property type="evidence" value="ECO:0007669"/>
    <property type="project" value="InterPro"/>
</dbReference>
<comment type="caution">
    <text evidence="11">The sequence shown here is derived from an EMBL/GenBank/DDBJ whole genome shotgun (WGS) entry which is preliminary data.</text>
</comment>
<evidence type="ECO:0000313" key="12">
    <source>
        <dbReference type="Proteomes" id="UP001485043"/>
    </source>
</evidence>
<evidence type="ECO:0000256" key="5">
    <source>
        <dbReference type="ARBA" id="ARBA00022676"/>
    </source>
</evidence>
<evidence type="ECO:0000256" key="1">
    <source>
        <dbReference type="ARBA" id="ARBA00001478"/>
    </source>
</evidence>
<dbReference type="AlphaFoldDB" id="A0AAW1TEV8"/>
<dbReference type="GO" id="GO:0004373">
    <property type="term" value="F:alpha-1,4-glucan glucosyltransferase (UDP-glucose donor) activity"/>
    <property type="evidence" value="ECO:0007669"/>
    <property type="project" value="InterPro"/>
</dbReference>
<feature type="domain" description="Carbohydrate binding module family 25" evidence="10">
    <location>
        <begin position="631"/>
        <end position="721"/>
    </location>
</feature>
<evidence type="ECO:0000256" key="4">
    <source>
        <dbReference type="ARBA" id="ARBA00012588"/>
    </source>
</evidence>
<organism evidence="11 12">
    <name type="scientific">Apatococcus fuscideae</name>
    <dbReference type="NCBI Taxonomy" id="2026836"/>
    <lineage>
        <taxon>Eukaryota</taxon>
        <taxon>Viridiplantae</taxon>
        <taxon>Chlorophyta</taxon>
        <taxon>core chlorophytes</taxon>
        <taxon>Trebouxiophyceae</taxon>
        <taxon>Chlorellales</taxon>
        <taxon>Chlorellaceae</taxon>
        <taxon>Apatococcus</taxon>
    </lineage>
</organism>
<evidence type="ECO:0000256" key="9">
    <source>
        <dbReference type="SAM" id="MobiDB-lite"/>
    </source>
</evidence>
<dbReference type="Gene3D" id="2.60.40.10">
    <property type="entry name" value="Immunoglobulins"/>
    <property type="match status" value="2"/>
</dbReference>
<sequence length="1190" mass="131943">MSGLPGTSVFPGFSAPHAQRCCGYPSDLRRQGTSLQAAKLAKHSPQLRAQAKSQTVVQDKEGHATELQEAEHVRLENEKLREVLAAKVAALEQAKAEALAQQFAELNRKATLLGASVQSPFDQAKALAAMETPAKAAEPSATAVGHKSGSKKARKPRAAPSTATNTHKGQQDVQKAVPGPILPGLDTEPQEQAFNGNHGSSSSAETHAEMQPSSSGPPASLHSSAQPLLTPPAPIQDNGAGRSRPEQATQSPADAASLCQGRSHWLYFLHPAQPAESQTVTIYFNRNTSDILRYSARVEVHVKFNSWELESSSGAWLDLRPSSAPHDHGADWWSAEVTVPSDAYEMNYIFSDGVGTTDNNGGLDYLSEVDGHMTRQAWTEAAPERMVEAEERRKAEERRLWEKAEQERQVHLAAQDLEQAQHAVAYLRNIRPHLMKGAMSSLSYPQADGQSTPVWQTVPPVLHPGMPAKLLYNLRAGPLNWLTVDEGQHLVLHLGHNEWEKPTDVEMRRVEGHRSNDLEDWWEADITVGRTDMAISFVIKFWEHFDNNNEQSYKLGISPPDDMAEEDWFKQLTERLQEAHHESRKQAEQQEARKARRRSDQRAAVEAKVKAVKRRQLHHMLYTQPSSVLAGSSVTLFYNPTNTNLSQAARIFVHGGWNRWTHPKALGPLELSPPQGAEQRWSVTIEVPANAYKMDLVFADVESGDGNYDNCGGADYHLPVEGSKLSEPGLYIAQIAVEMAPICKVGGLGDVVTALGRAVKEQGHHMEIILPRYDFFLQSPLLGATRYETEFDWGGCRVFVSSCTVEGLTCFFIEPQNGMFHHSGVYKGNDDAVRFDFFCKAALEFLLQTGRQPDILHCHDWSTAGVAQSFWQDYQPYGLWRPKVVFTIHNADFGMARLGSAAHHCQRFTTVSPSYAFEIGGLPAFSGHVSKFFGIRNGIDTDIWDPQNDPFLARHYGPEDVVEGKRAARIALRNTLGLTDWEDRPLVGVITRLTAQKGIQLIKHGAWRTRDRGGQFVLLGSAPDPKVQAEFDGLAGQMSGDANAAFCFSFDEPLSHLIYAACDIVLVPSIFEPCGLTQLIAMRYGTIPVVRSTGGLHDTVFDVDWDKGRAAWELEGCADWQMEQIDATNGFAFDGTDAGALDSALNRAFDAYWNDRQWFHSLQARVMRQDWSWARPALDYIDVYHSAMTS</sequence>
<evidence type="ECO:0000259" key="10">
    <source>
        <dbReference type="SMART" id="SM01066"/>
    </source>
</evidence>
<feature type="compositionally biased region" description="Polar residues" evidence="9">
    <location>
        <begin position="161"/>
        <end position="173"/>
    </location>
</feature>
<feature type="compositionally biased region" description="Low complexity" evidence="9">
    <location>
        <begin position="212"/>
        <end position="224"/>
    </location>
</feature>
<dbReference type="Proteomes" id="UP001485043">
    <property type="component" value="Unassembled WGS sequence"/>
</dbReference>
<feature type="domain" description="Carbohydrate binding module family 25" evidence="10">
    <location>
        <begin position="277"/>
        <end position="370"/>
    </location>
</feature>
<dbReference type="Pfam" id="PF08323">
    <property type="entry name" value="Glyco_transf_5"/>
    <property type="match status" value="1"/>
</dbReference>
<dbReference type="EC" id="2.4.1.21" evidence="4"/>
<dbReference type="InterPro" id="IPR011835">
    <property type="entry name" value="GS/SS"/>
</dbReference>
<feature type="compositionally biased region" description="Polar residues" evidence="9">
    <location>
        <begin position="190"/>
        <end position="205"/>
    </location>
</feature>
<dbReference type="GO" id="GO:0009011">
    <property type="term" value="F:alpha-1,4-glucan glucosyltransferase (ADP-glucose donor) activity"/>
    <property type="evidence" value="ECO:0007669"/>
    <property type="project" value="UniProtKB-EC"/>
</dbReference>
<dbReference type="Gene3D" id="3.40.50.2000">
    <property type="entry name" value="Glycogen Phosphorylase B"/>
    <property type="match status" value="3"/>
</dbReference>
<dbReference type="Pfam" id="PF16760">
    <property type="entry name" value="CBM53"/>
    <property type="match status" value="3"/>
</dbReference>
<dbReference type="InterPro" id="IPR013783">
    <property type="entry name" value="Ig-like_fold"/>
</dbReference>
<comment type="similarity">
    <text evidence="3">Belongs to the glycosyltransferase 1 family. Bacterial/plant glycogen synthase subfamily.</text>
</comment>
<keyword evidence="8" id="KW-0175">Coiled coil</keyword>
<dbReference type="InterPro" id="IPR005085">
    <property type="entry name" value="CBM25"/>
</dbReference>
<comment type="catalytic activity">
    <reaction evidence="1">
        <text>[(1-&gt;4)-alpha-D-glucosyl](n) + ADP-alpha-D-glucose = [(1-&gt;4)-alpha-D-glucosyl](n+1) + ADP + H(+)</text>
        <dbReference type="Rhea" id="RHEA:18189"/>
        <dbReference type="Rhea" id="RHEA-COMP:9584"/>
        <dbReference type="Rhea" id="RHEA-COMP:9587"/>
        <dbReference type="ChEBI" id="CHEBI:15378"/>
        <dbReference type="ChEBI" id="CHEBI:15444"/>
        <dbReference type="ChEBI" id="CHEBI:57498"/>
        <dbReference type="ChEBI" id="CHEBI:456216"/>
        <dbReference type="EC" id="2.4.1.21"/>
    </reaction>
</comment>